<proteinExistence type="predicted"/>
<sequence length="114" mass="12406">MVAASVAFLIAKYFARDRILKLVEGNKKFLAIDKTRNATGLVAPAIAADLGALTYTLGTLVPVIGASGFATVVAITTIGIVVGSLDNLLIVIDMFRKLDMHSFWWFILFVQFRT</sequence>
<gene>
    <name evidence="1" type="ORF">LOK49_LG03G02448</name>
</gene>
<evidence type="ECO:0000313" key="1">
    <source>
        <dbReference type="EMBL" id="KAI8022852.1"/>
    </source>
</evidence>
<name>A0ACC0IC27_9ERIC</name>
<organism evidence="1 2">
    <name type="scientific">Camellia lanceoleosa</name>
    <dbReference type="NCBI Taxonomy" id="1840588"/>
    <lineage>
        <taxon>Eukaryota</taxon>
        <taxon>Viridiplantae</taxon>
        <taxon>Streptophyta</taxon>
        <taxon>Embryophyta</taxon>
        <taxon>Tracheophyta</taxon>
        <taxon>Spermatophyta</taxon>
        <taxon>Magnoliopsida</taxon>
        <taxon>eudicotyledons</taxon>
        <taxon>Gunneridae</taxon>
        <taxon>Pentapetalae</taxon>
        <taxon>asterids</taxon>
        <taxon>Ericales</taxon>
        <taxon>Theaceae</taxon>
        <taxon>Camellia</taxon>
    </lineage>
</organism>
<dbReference type="Proteomes" id="UP001060215">
    <property type="component" value="Chromosome 6"/>
</dbReference>
<protein>
    <submittedName>
        <fullName evidence="1">Uncharacterized protein</fullName>
    </submittedName>
</protein>
<comment type="caution">
    <text evidence="1">The sequence shown here is derived from an EMBL/GenBank/DDBJ whole genome shotgun (WGS) entry which is preliminary data.</text>
</comment>
<keyword evidence="2" id="KW-1185">Reference proteome</keyword>
<dbReference type="EMBL" id="CM045763">
    <property type="protein sequence ID" value="KAI8022852.1"/>
    <property type="molecule type" value="Genomic_DNA"/>
</dbReference>
<accession>A0ACC0IC27</accession>
<reference evidence="1 2" key="1">
    <citation type="journal article" date="2022" name="Plant J.">
        <title>Chromosome-level genome of Camellia lanceoleosa provides a valuable resource for understanding genome evolution and self-incompatibility.</title>
        <authorList>
            <person name="Gong W."/>
            <person name="Xiao S."/>
            <person name="Wang L."/>
            <person name="Liao Z."/>
            <person name="Chang Y."/>
            <person name="Mo W."/>
            <person name="Hu G."/>
            <person name="Li W."/>
            <person name="Zhao G."/>
            <person name="Zhu H."/>
            <person name="Hu X."/>
            <person name="Ji K."/>
            <person name="Xiang X."/>
            <person name="Song Q."/>
            <person name="Yuan D."/>
            <person name="Jin S."/>
            <person name="Zhang L."/>
        </authorList>
    </citation>
    <scope>NUCLEOTIDE SEQUENCE [LARGE SCALE GENOMIC DNA]</scope>
    <source>
        <strain evidence="1">SQ_2022a</strain>
    </source>
</reference>
<evidence type="ECO:0000313" key="2">
    <source>
        <dbReference type="Proteomes" id="UP001060215"/>
    </source>
</evidence>